<dbReference type="RefSeq" id="WP_095613856.1">
    <property type="nucleotide sequence ID" value="NZ_MVOG01000033.1"/>
</dbReference>
<evidence type="ECO:0000256" key="5">
    <source>
        <dbReference type="SAM" id="MobiDB-lite"/>
    </source>
</evidence>
<dbReference type="InterPro" id="IPR004027">
    <property type="entry name" value="SEC_C_motif"/>
</dbReference>
<evidence type="ECO:0000256" key="1">
    <source>
        <dbReference type="ARBA" id="ARBA00022741"/>
    </source>
</evidence>
<dbReference type="PANTHER" id="PTHR19375">
    <property type="entry name" value="HEAT SHOCK PROTEIN 70KDA"/>
    <property type="match status" value="1"/>
</dbReference>
<dbReference type="Gene3D" id="3.90.640.10">
    <property type="entry name" value="Actin, Chain A, domain 4"/>
    <property type="match status" value="1"/>
</dbReference>
<evidence type="ECO:0000313" key="7">
    <source>
        <dbReference type="Proteomes" id="UP000217986"/>
    </source>
</evidence>
<dbReference type="Pfam" id="PF00012">
    <property type="entry name" value="HSP70"/>
    <property type="match status" value="1"/>
</dbReference>
<dbReference type="Gene3D" id="3.30.420.40">
    <property type="match status" value="2"/>
</dbReference>
<evidence type="ECO:0000256" key="3">
    <source>
        <dbReference type="ARBA" id="ARBA00023186"/>
    </source>
</evidence>
<dbReference type="Proteomes" id="UP000217986">
    <property type="component" value="Unassembled WGS sequence"/>
</dbReference>
<feature type="region of interest" description="Disordered" evidence="5">
    <location>
        <begin position="588"/>
        <end position="648"/>
    </location>
</feature>
<dbReference type="SUPFAM" id="SSF103642">
    <property type="entry name" value="Sec-C motif"/>
    <property type="match status" value="1"/>
</dbReference>
<evidence type="ECO:0000313" key="6">
    <source>
        <dbReference type="EMBL" id="PAU67840.1"/>
    </source>
</evidence>
<organism evidence="6 7">
    <name type="scientific">Bifidobacterium italicum</name>
    <dbReference type="NCBI Taxonomy" id="1960968"/>
    <lineage>
        <taxon>Bacteria</taxon>
        <taxon>Bacillati</taxon>
        <taxon>Actinomycetota</taxon>
        <taxon>Actinomycetes</taxon>
        <taxon>Bifidobacteriales</taxon>
        <taxon>Bifidobacteriaceae</taxon>
        <taxon>Bifidobacterium</taxon>
    </lineage>
</organism>
<reference evidence="6 7" key="1">
    <citation type="journal article" date="2017" name="ISME J.">
        <title>Unveiling bifidobacterial biogeography across the mammalian branch of the tree of life.</title>
        <authorList>
            <person name="Milani C."/>
            <person name="Mangifesta M."/>
            <person name="Mancabelli L."/>
            <person name="Lugli G.A."/>
            <person name="James K."/>
            <person name="Duranti S."/>
            <person name="Turroni F."/>
            <person name="Ferrario C."/>
            <person name="Ossiprandi M.C."/>
            <person name="van Sinderen D."/>
            <person name="Ventura M."/>
        </authorList>
    </citation>
    <scope>NUCLEOTIDE SEQUENCE [LARGE SCALE GENOMIC DNA]</scope>
    <source>
        <strain evidence="6 7">70</strain>
    </source>
</reference>
<dbReference type="OrthoDB" id="9766019at2"/>
<keyword evidence="7" id="KW-1185">Reference proteome</keyword>
<keyword evidence="2 4" id="KW-0067">ATP-binding</keyword>
<accession>A0A2A2EFS6</accession>
<dbReference type="SUPFAM" id="SSF53067">
    <property type="entry name" value="Actin-like ATPase domain"/>
    <property type="match status" value="2"/>
</dbReference>
<gene>
    <name evidence="6" type="ORF">B1400_1523</name>
</gene>
<comment type="caution">
    <text evidence="6">The sequence shown here is derived from an EMBL/GenBank/DDBJ whole genome shotgun (WGS) entry which is preliminary data.</text>
</comment>
<dbReference type="InterPro" id="IPR043129">
    <property type="entry name" value="ATPase_NBD"/>
</dbReference>
<protein>
    <submittedName>
        <fullName evidence="6">Hsp70 protein</fullName>
    </submittedName>
</protein>
<dbReference type="AlphaFoldDB" id="A0A2A2EFS6"/>
<dbReference type="Pfam" id="PF02810">
    <property type="entry name" value="SEC-C"/>
    <property type="match status" value="1"/>
</dbReference>
<feature type="compositionally biased region" description="Basic and acidic residues" evidence="5">
    <location>
        <begin position="636"/>
        <end position="648"/>
    </location>
</feature>
<keyword evidence="3" id="KW-0143">Chaperone</keyword>
<proteinExistence type="inferred from homology"/>
<dbReference type="EMBL" id="MVOG01000033">
    <property type="protein sequence ID" value="PAU67840.1"/>
    <property type="molecule type" value="Genomic_DNA"/>
</dbReference>
<keyword evidence="1 4" id="KW-0547">Nucleotide-binding</keyword>
<sequence length="648" mass="72557">MQLGIHFGVDESESAVMVNGVPVHMLPPGRGPVPSLVHYCEHRNPQWHVGYDVTESDCRDGDGLVRDVRLRLNHDVPVGSKQFSSYQLAAMIINHIIEVAEEQAGRKGLDGSVDVLVVGVPAHCNERQLNLLQKAISDASGIDCSNIYWIKESVSSALYMCEQGIVREGSKTILVFDVRKRATECSIVRKGDGDADLYVEEKTEALLCAERNFVDAANRLVVHNAKEQENLDLKNNTYSRIIEWGEQLVSQVTYNEDAVVLVQHEGLQYIIKATRREFEERVKPLLDLMLDFMDRMLSQYGHVDEIICVGSSSCMPMVANGIRARHPDTPVGVKNPRLAVAYGAAIYARSKFEEMRLAATGNEEPDWSKLGSELTWDRMRCTVRQTWLSPQECFYTLKSSRKNGDSNHGERMEVYSLVDGEPWEHEERTAYVVGVANPGIVYVLEHASDSIIPDDVPKRMKELLLSWTVALYVKSCMYKADFEAKMRELGDQSDYRRVIMRLFSDANRFAASHAAEQSGNGEVDWDARHVFLISDRPSLGDDDAEFLGIVHASQRDLMAQTDATPMLSVRGRDLLRKIRDASLIMPTHAEPMPVPTTGRQAGTVSEVVPPKSPLYNDGRTWSGTPGNGLCPCGSGEKYKNCHKRNEKE</sequence>
<evidence type="ECO:0000256" key="4">
    <source>
        <dbReference type="RuleBase" id="RU003322"/>
    </source>
</evidence>
<dbReference type="Gene3D" id="3.10.450.50">
    <property type="match status" value="1"/>
</dbReference>
<evidence type="ECO:0000256" key="2">
    <source>
        <dbReference type="ARBA" id="ARBA00022840"/>
    </source>
</evidence>
<name>A0A2A2EFS6_9BIFI</name>
<dbReference type="InterPro" id="IPR013126">
    <property type="entry name" value="Hsp_70_fam"/>
</dbReference>
<dbReference type="PRINTS" id="PR00301">
    <property type="entry name" value="HEATSHOCK70"/>
</dbReference>
<comment type="similarity">
    <text evidence="4">Belongs to the heat shock protein 70 family.</text>
</comment>
<dbReference type="GO" id="GO:0005524">
    <property type="term" value="F:ATP binding"/>
    <property type="evidence" value="ECO:0007669"/>
    <property type="project" value="UniProtKB-KW"/>
</dbReference>
<dbReference type="GO" id="GO:0140662">
    <property type="term" value="F:ATP-dependent protein folding chaperone"/>
    <property type="evidence" value="ECO:0007669"/>
    <property type="project" value="InterPro"/>
</dbReference>